<dbReference type="Pfam" id="PF02894">
    <property type="entry name" value="GFO_IDH_MocA_C"/>
    <property type="match status" value="1"/>
</dbReference>
<dbReference type="InterPro" id="IPR051317">
    <property type="entry name" value="Gfo/Idh/MocA_oxidoreduct"/>
</dbReference>
<name>A0A926RW82_9BACI</name>
<feature type="domain" description="Gfo/Idh/MocA-like oxidoreductase N-terminal" evidence="2">
    <location>
        <begin position="4"/>
        <end position="120"/>
    </location>
</feature>
<proteinExistence type="inferred from homology"/>
<dbReference type="InterPro" id="IPR036291">
    <property type="entry name" value="NAD(P)-bd_dom_sf"/>
</dbReference>
<dbReference type="InterPro" id="IPR000683">
    <property type="entry name" value="Gfo/Idh/MocA-like_OxRdtase_N"/>
</dbReference>
<evidence type="ECO:0000313" key="5">
    <source>
        <dbReference type="Proteomes" id="UP000626844"/>
    </source>
</evidence>
<dbReference type="InterPro" id="IPR004104">
    <property type="entry name" value="Gfo/Idh/MocA-like_OxRdtase_C"/>
</dbReference>
<dbReference type="Pfam" id="PF01408">
    <property type="entry name" value="GFO_IDH_MocA"/>
    <property type="match status" value="1"/>
</dbReference>
<dbReference type="EMBL" id="JACXAI010000010">
    <property type="protein sequence ID" value="MBD1380508.1"/>
    <property type="molecule type" value="Genomic_DNA"/>
</dbReference>
<organism evidence="4 5">
    <name type="scientific">Metabacillus arenae</name>
    <dbReference type="NCBI Taxonomy" id="2771434"/>
    <lineage>
        <taxon>Bacteria</taxon>
        <taxon>Bacillati</taxon>
        <taxon>Bacillota</taxon>
        <taxon>Bacilli</taxon>
        <taxon>Bacillales</taxon>
        <taxon>Bacillaceae</taxon>
        <taxon>Metabacillus</taxon>
    </lineage>
</organism>
<dbReference type="SUPFAM" id="SSF51735">
    <property type="entry name" value="NAD(P)-binding Rossmann-fold domains"/>
    <property type="match status" value="1"/>
</dbReference>
<evidence type="ECO:0000259" key="2">
    <source>
        <dbReference type="Pfam" id="PF01408"/>
    </source>
</evidence>
<dbReference type="Gene3D" id="3.40.50.720">
    <property type="entry name" value="NAD(P)-binding Rossmann-like Domain"/>
    <property type="match status" value="1"/>
</dbReference>
<dbReference type="NCBIfam" id="NF007574">
    <property type="entry name" value="PRK10206.1"/>
    <property type="match status" value="1"/>
</dbReference>
<dbReference type="AlphaFoldDB" id="A0A926RW82"/>
<feature type="domain" description="Gfo/Idh/MocA-like oxidoreductase C-terminal" evidence="3">
    <location>
        <begin position="135"/>
        <end position="335"/>
    </location>
</feature>
<dbReference type="PANTHER" id="PTHR43708">
    <property type="entry name" value="CONSERVED EXPRESSED OXIDOREDUCTASE (EUROFUNG)"/>
    <property type="match status" value="1"/>
</dbReference>
<dbReference type="Proteomes" id="UP000626844">
    <property type="component" value="Unassembled WGS sequence"/>
</dbReference>
<gene>
    <name evidence="4" type="ORF">IC621_09725</name>
</gene>
<dbReference type="RefSeq" id="WP_191158102.1">
    <property type="nucleotide sequence ID" value="NZ_JACXAI010000010.1"/>
</dbReference>
<keyword evidence="5" id="KW-1185">Reference proteome</keyword>
<reference evidence="4" key="1">
    <citation type="submission" date="2020-09" db="EMBL/GenBank/DDBJ databases">
        <title>A novel bacterium of genus Bacillus, isolated from South China Sea.</title>
        <authorList>
            <person name="Huang H."/>
            <person name="Mo K."/>
            <person name="Hu Y."/>
        </authorList>
    </citation>
    <scope>NUCLEOTIDE SEQUENCE</scope>
    <source>
        <strain evidence="4">IB182487</strain>
    </source>
</reference>
<evidence type="ECO:0000313" key="4">
    <source>
        <dbReference type="EMBL" id="MBD1380508.1"/>
    </source>
</evidence>
<sequence>MKLTIGFIGFGKSTNRYHLPYVLLRDNINVKTIFNRSRKKDLEDLYSKKDITFTADLEDILLDEEIQLVSICTPHNTHFQYAKQCLEHNKHVLVEKPFAFTADEAQELLKLAKEKNLVVMPFQNRRFDSDFLAIKKVIKEKLAGDVIEIESHFDYYRPDYPDFKGSVYEGAFYGLAVHLIDQAVSLFGKPSKVYYDIRAVRNRNNPDDYYHVELFYDHFKMIVKTNHLVAAPYPKFIVHGTKGSFIKYGIDKQEECLKAGMSPSDHGFGVDPEEKYGRLVLIDEKGKAQEEIIPTPLGDYGKVYDHLFDVIVKHAKKLVSDEEILTVVQILEAGVTGENPKILELAD</sequence>
<evidence type="ECO:0000259" key="3">
    <source>
        <dbReference type="Pfam" id="PF02894"/>
    </source>
</evidence>
<comment type="caution">
    <text evidence="4">The sequence shown here is derived from an EMBL/GenBank/DDBJ whole genome shotgun (WGS) entry which is preliminary data.</text>
</comment>
<protein>
    <submittedName>
        <fullName evidence="4">Oxidoreductase</fullName>
    </submittedName>
</protein>
<accession>A0A926RW82</accession>
<dbReference type="GO" id="GO:0000166">
    <property type="term" value="F:nucleotide binding"/>
    <property type="evidence" value="ECO:0007669"/>
    <property type="project" value="InterPro"/>
</dbReference>
<comment type="similarity">
    <text evidence="1">Belongs to the Gfo/Idh/MocA family.</text>
</comment>
<dbReference type="PANTHER" id="PTHR43708:SF7">
    <property type="entry name" value="OXIDOREDUCTASE"/>
    <property type="match status" value="1"/>
</dbReference>
<evidence type="ECO:0000256" key="1">
    <source>
        <dbReference type="ARBA" id="ARBA00010928"/>
    </source>
</evidence>
<dbReference type="Gene3D" id="3.30.360.10">
    <property type="entry name" value="Dihydrodipicolinate Reductase, domain 2"/>
    <property type="match status" value="1"/>
</dbReference>